<evidence type="ECO:0000313" key="3">
    <source>
        <dbReference type="EMBL" id="VEL19803.1"/>
    </source>
</evidence>
<evidence type="ECO:0000313" key="4">
    <source>
        <dbReference type="Proteomes" id="UP000784294"/>
    </source>
</evidence>
<sequence>MIAYTFALALSVCLHFCYLSEDLYVAPCYYYPNRAGTMEKPSFMIGVDLKTGERPPEHWIKRSTALLMNLDT</sequence>
<keyword evidence="1" id="KW-0732">Signal</keyword>
<dbReference type="OrthoDB" id="10251809at2759"/>
<accession>A0A3S5FDM6</accession>
<evidence type="ECO:0000259" key="2">
    <source>
        <dbReference type="Pfam" id="PF18199"/>
    </source>
</evidence>
<dbReference type="Pfam" id="PF18199">
    <property type="entry name" value="Dynein_C"/>
    <property type="match status" value="1"/>
</dbReference>
<gene>
    <name evidence="3" type="ORF">PXEA_LOCUS13243</name>
</gene>
<evidence type="ECO:0000256" key="1">
    <source>
        <dbReference type="SAM" id="SignalP"/>
    </source>
</evidence>
<dbReference type="InterPro" id="IPR041228">
    <property type="entry name" value="Dynein_C"/>
</dbReference>
<feature type="domain" description="Dynein heavy chain C-terminal" evidence="2">
    <location>
        <begin position="22"/>
        <end position="68"/>
    </location>
</feature>
<feature type="chain" id="PRO_5018613319" description="Dynein heavy chain C-terminal domain-containing protein" evidence="1">
    <location>
        <begin position="20"/>
        <end position="72"/>
    </location>
</feature>
<dbReference type="AlphaFoldDB" id="A0A3S5FDM6"/>
<dbReference type="Proteomes" id="UP000784294">
    <property type="component" value="Unassembled WGS sequence"/>
</dbReference>
<name>A0A3S5FDM6_9PLAT</name>
<protein>
    <recommendedName>
        <fullName evidence="2">Dynein heavy chain C-terminal domain-containing protein</fullName>
    </recommendedName>
</protein>
<dbReference type="InterPro" id="IPR043160">
    <property type="entry name" value="Dynein_C_barrel"/>
</dbReference>
<proteinExistence type="predicted"/>
<reference evidence="3" key="1">
    <citation type="submission" date="2018-11" db="EMBL/GenBank/DDBJ databases">
        <authorList>
            <consortium name="Pathogen Informatics"/>
        </authorList>
    </citation>
    <scope>NUCLEOTIDE SEQUENCE</scope>
</reference>
<comment type="caution">
    <text evidence="3">The sequence shown here is derived from an EMBL/GenBank/DDBJ whole genome shotgun (WGS) entry which is preliminary data.</text>
</comment>
<dbReference type="Gene3D" id="3.10.490.20">
    <property type="match status" value="1"/>
</dbReference>
<dbReference type="EMBL" id="CAAALY010043354">
    <property type="protein sequence ID" value="VEL19803.1"/>
    <property type="molecule type" value="Genomic_DNA"/>
</dbReference>
<organism evidence="3 4">
    <name type="scientific">Protopolystoma xenopodis</name>
    <dbReference type="NCBI Taxonomy" id="117903"/>
    <lineage>
        <taxon>Eukaryota</taxon>
        <taxon>Metazoa</taxon>
        <taxon>Spiralia</taxon>
        <taxon>Lophotrochozoa</taxon>
        <taxon>Platyhelminthes</taxon>
        <taxon>Monogenea</taxon>
        <taxon>Polyopisthocotylea</taxon>
        <taxon>Polystomatidea</taxon>
        <taxon>Polystomatidae</taxon>
        <taxon>Protopolystoma</taxon>
    </lineage>
</organism>
<feature type="signal peptide" evidence="1">
    <location>
        <begin position="1"/>
        <end position="19"/>
    </location>
</feature>
<keyword evidence="4" id="KW-1185">Reference proteome</keyword>